<reference evidence="2" key="1">
    <citation type="submission" date="2003-07" db="EMBL/GenBank/DDBJ databases">
        <authorList>
            <person name="Sanchez-Puerta M.V."/>
            <person name="Bachvaroff T.R."/>
            <person name="Delwiche C.F."/>
        </authorList>
    </citation>
    <scope>NUCLEOTIDE SEQUENCE</scope>
</reference>
<evidence type="ECO:0000313" key="2">
    <source>
        <dbReference type="EMBL" id="AAP94721.1"/>
    </source>
</evidence>
<accession>Q6VED1</accession>
<dbReference type="PANTHER" id="PTHR33269">
    <property type="entry name" value="NADH-UBIQUINONE OXIDOREDUCTASE CHAIN 6"/>
    <property type="match status" value="1"/>
</dbReference>
<reference evidence="2" key="2">
    <citation type="journal article" date="2004" name="DNA Res.">
        <title>The complete mitochondrial genome sequence of the haptophyte Emiliania huxleyi and its relation to heterokonts.</title>
        <authorList>
            <person name="Sanchez Puerta M.V."/>
            <person name="Bachvaroff T.R."/>
            <person name="Delwiche C.F."/>
        </authorList>
    </citation>
    <scope>NUCLEOTIDE SEQUENCE</scope>
</reference>
<name>Q6VED1_EMIHU</name>
<sequence>MSTLIFYFIGTFCIFSALMVIFSRNPVYSVLFLVLTFVNVSSLLFFLELEYLPLVFIVVYVGALAVLFIFVMMMLNIRISDLKENNEQLLPVIFILTAIFFFHIFFATKSDFASLKNFFSTFNNEYSLITADLMLTTNWFSFDSNMRNLGFLLYSEFFYLFILAGFVLLLAMLGTIILTLRRFFKGRIQHPSFQIMRNFETAIKSTK</sequence>
<feature type="transmembrane region" description="Helical" evidence="1">
    <location>
        <begin position="157"/>
        <end position="180"/>
    </location>
</feature>
<dbReference type="Gene3D" id="1.20.120.1200">
    <property type="entry name" value="NADH-ubiquinone/plastoquinone oxidoreductase chain 6, subunit NuoJ"/>
    <property type="match status" value="1"/>
</dbReference>
<evidence type="ECO:0000313" key="3">
    <source>
        <dbReference type="EMBL" id="AEI29472.1"/>
    </source>
</evidence>
<keyword evidence="1 2" id="KW-0496">Mitochondrion</keyword>
<proteinExistence type="inferred from homology"/>
<keyword evidence="1" id="KW-1278">Translocase</keyword>
<dbReference type="EMBL" id="AY342361">
    <property type="protein sequence ID" value="AAP94721.1"/>
    <property type="molecule type" value="Genomic_DNA"/>
</dbReference>
<geneLocation type="mitochondrion" evidence="2"/>
<dbReference type="AlphaFoldDB" id="Q6VED1"/>
<keyword evidence="1" id="KW-0520">NAD</keyword>
<keyword evidence="1" id="KW-0830">Ubiquinone</keyword>
<keyword evidence="1" id="KW-0679">Respiratory chain</keyword>
<dbReference type="Pfam" id="PF00499">
    <property type="entry name" value="Oxidored_q3"/>
    <property type="match status" value="1"/>
</dbReference>
<dbReference type="EMBL" id="JN022704">
    <property type="protein sequence ID" value="AEI29472.1"/>
    <property type="molecule type" value="Genomic_DNA"/>
</dbReference>
<keyword evidence="1" id="KW-1133">Transmembrane helix</keyword>
<feature type="transmembrane region" description="Helical" evidence="1">
    <location>
        <begin position="30"/>
        <end position="47"/>
    </location>
</feature>
<feature type="transmembrane region" description="Helical" evidence="1">
    <location>
        <begin position="6"/>
        <end position="23"/>
    </location>
</feature>
<feature type="transmembrane region" description="Helical" evidence="1">
    <location>
        <begin position="53"/>
        <end position="77"/>
    </location>
</feature>
<dbReference type="GO" id="GO:0031966">
    <property type="term" value="C:mitochondrial membrane"/>
    <property type="evidence" value="ECO:0007669"/>
    <property type="project" value="UniProtKB-SubCell"/>
</dbReference>
<feature type="transmembrane region" description="Helical" evidence="1">
    <location>
        <begin position="89"/>
        <end position="108"/>
    </location>
</feature>
<dbReference type="InterPro" id="IPR042106">
    <property type="entry name" value="Nuo/plastoQ_OxRdtase_6_NuoJ"/>
</dbReference>
<keyword evidence="1" id="KW-0249">Electron transport</keyword>
<keyword evidence="1" id="KW-0472">Membrane</keyword>
<comment type="function">
    <text evidence="1">Core subunit of the mitochondrial membrane respiratory chain NADH dehydrogenase (Complex I) which catalyzes electron transfer from NADH through the respiratory chain, using ubiquinone as an electron acceptor. Essential for the catalytic activity and assembly of complex I.</text>
</comment>
<organism evidence="2">
    <name type="scientific">Emiliania huxleyi</name>
    <name type="common">Coccolithophore</name>
    <name type="synonym">Pontosphaera huxleyi</name>
    <dbReference type="NCBI Taxonomy" id="2903"/>
    <lineage>
        <taxon>Eukaryota</taxon>
        <taxon>Haptista</taxon>
        <taxon>Haptophyta</taxon>
        <taxon>Prymnesiophyceae</taxon>
        <taxon>Isochrysidales</taxon>
        <taxon>Noelaerhabdaceae</taxon>
        <taxon>Emiliania</taxon>
    </lineage>
</organism>
<gene>
    <name evidence="2" type="primary">nad6</name>
</gene>
<dbReference type="PANTHER" id="PTHR33269:SF17">
    <property type="entry name" value="NADH-UBIQUINONE OXIDOREDUCTASE CHAIN 6"/>
    <property type="match status" value="1"/>
</dbReference>
<evidence type="ECO:0000256" key="1">
    <source>
        <dbReference type="RuleBase" id="RU004430"/>
    </source>
</evidence>
<keyword evidence="1" id="KW-0813">Transport</keyword>
<keyword evidence="1" id="KW-0812">Transmembrane</keyword>
<protein>
    <recommendedName>
        <fullName evidence="1">NADH-ubiquinone oxidoreductase chain 6</fullName>
        <ecNumber evidence="1">7.1.1.2</ecNumber>
    </recommendedName>
</protein>
<comment type="catalytic activity">
    <reaction evidence="1">
        <text>a ubiquinone + NADH + 5 H(+)(in) = a ubiquinol + NAD(+) + 4 H(+)(out)</text>
        <dbReference type="Rhea" id="RHEA:29091"/>
        <dbReference type="Rhea" id="RHEA-COMP:9565"/>
        <dbReference type="Rhea" id="RHEA-COMP:9566"/>
        <dbReference type="ChEBI" id="CHEBI:15378"/>
        <dbReference type="ChEBI" id="CHEBI:16389"/>
        <dbReference type="ChEBI" id="CHEBI:17976"/>
        <dbReference type="ChEBI" id="CHEBI:57540"/>
        <dbReference type="ChEBI" id="CHEBI:57945"/>
        <dbReference type="EC" id="7.1.1.2"/>
    </reaction>
</comment>
<reference evidence="3" key="3">
    <citation type="journal article" date="2012" name="J. Eukaryot. Microbiol.">
        <title>Twenty-Fold Difference in Evolutionary Rates between the Mitochondrial and Plastid Genomes of Species with Secondary Red Plastids.</title>
        <authorList>
            <person name="Smith D.R."/>
            <person name="Keeling P.J."/>
        </authorList>
    </citation>
    <scope>NUCLEOTIDE SEQUENCE</scope>
</reference>
<dbReference type="RefSeq" id="NP_957739.1">
    <property type="nucleotide sequence ID" value="NC_005332.1"/>
</dbReference>
<comment type="similarity">
    <text evidence="1">Belongs to the complex I subunit 6 family.</text>
</comment>
<dbReference type="EC" id="7.1.1.2" evidence="1"/>
<dbReference type="InterPro" id="IPR001457">
    <property type="entry name" value="NADH_UbQ/plastoQ_OxRdtase_su6"/>
</dbReference>
<dbReference type="GeneID" id="2717394"/>
<dbReference type="GO" id="GO:0008137">
    <property type="term" value="F:NADH dehydrogenase (ubiquinone) activity"/>
    <property type="evidence" value="ECO:0007669"/>
    <property type="project" value="UniProtKB-UniRule"/>
</dbReference>
<comment type="subcellular location">
    <subcellularLocation>
        <location evidence="1">Mitochondrion membrane</location>
        <topology evidence="1">Multi-pass membrane protein</topology>
    </subcellularLocation>
</comment>